<comment type="caution">
    <text evidence="2">The sequence shown here is derived from an EMBL/GenBank/DDBJ whole genome shotgun (WGS) entry which is preliminary data.</text>
</comment>
<dbReference type="EMBL" id="JAJCJQ010000015">
    <property type="protein sequence ID" value="MCB6961261.1"/>
    <property type="molecule type" value="Genomic_DNA"/>
</dbReference>
<evidence type="ECO:0000313" key="2">
    <source>
        <dbReference type="EMBL" id="MCB6961261.1"/>
    </source>
</evidence>
<reference evidence="2" key="1">
    <citation type="submission" date="2021-10" db="EMBL/GenBank/DDBJ databases">
        <title>Collection of gut derived symbiotic bacterial strains cultured from healthy donors.</title>
        <authorList>
            <person name="Lin H."/>
            <person name="Littmann E."/>
            <person name="Kohout C."/>
            <person name="Pamer E.G."/>
        </authorList>
    </citation>
    <scope>NUCLEOTIDE SEQUENCE</scope>
    <source>
        <strain evidence="2">DFI.7.28A</strain>
    </source>
</reference>
<name>A0AAW4UQX8_9FIRM</name>
<accession>A0AAW4UQX8</accession>
<keyword evidence="1" id="KW-1133">Transmembrane helix</keyword>
<sequence>MNEMKNETPNENWSQSASEVAKHSSLSFSLSGWPAAATLISIPASVVLVYAIKEFAHA</sequence>
<gene>
    <name evidence="2" type="ORF">LIZ82_10245</name>
</gene>
<organism evidence="2 3">
    <name type="scientific">Agathobacter rectalis</name>
    <dbReference type="NCBI Taxonomy" id="39491"/>
    <lineage>
        <taxon>Bacteria</taxon>
        <taxon>Bacillati</taxon>
        <taxon>Bacillota</taxon>
        <taxon>Clostridia</taxon>
        <taxon>Lachnospirales</taxon>
        <taxon>Lachnospiraceae</taxon>
        <taxon>Agathobacter</taxon>
    </lineage>
</organism>
<evidence type="ECO:0000313" key="3">
    <source>
        <dbReference type="Proteomes" id="UP001197741"/>
    </source>
</evidence>
<evidence type="ECO:0000256" key="1">
    <source>
        <dbReference type="SAM" id="Phobius"/>
    </source>
</evidence>
<dbReference type="RefSeq" id="WP_171024841.1">
    <property type="nucleotide sequence ID" value="NZ_CP143947.1"/>
</dbReference>
<keyword evidence="1" id="KW-0812">Transmembrane</keyword>
<feature type="transmembrane region" description="Helical" evidence="1">
    <location>
        <begin position="32"/>
        <end position="52"/>
    </location>
</feature>
<keyword evidence="1" id="KW-0472">Membrane</keyword>
<protein>
    <submittedName>
        <fullName evidence="2">Uncharacterized protein</fullName>
    </submittedName>
</protein>
<proteinExistence type="predicted"/>
<dbReference type="Proteomes" id="UP001197741">
    <property type="component" value="Unassembled WGS sequence"/>
</dbReference>
<dbReference type="AlphaFoldDB" id="A0AAW4UQX8"/>